<evidence type="ECO:0000256" key="1">
    <source>
        <dbReference type="SAM" id="MobiDB-lite"/>
    </source>
</evidence>
<keyword evidence="3" id="KW-1185">Reference proteome</keyword>
<sequence>MAFCAGAAPDAMEKRVIAAVKRHAQPNAQQLYATMQASQGCRPGGACRPVHLGDRLTDKRASPGSSTWIVSAACIARPRSWRRPIWVTIPAADSFEYVWWMRDGSPCEGSYASGPFGPEKITPARHGQHLVQTCAGKAAIQVADEHGVGVAEVCCRMYAEVRKGELQNEGEAADKEKILAARPRAPARLMPLGCDRASSLGRLRGAPATGGALGEVAAAPARPAPQPAAAVAGSGVLSNSPPLGQQLGARACRRRPPCSRLAAVAFAARQGLDELLDGEVTPATKWDDLGFDDLDKAPRLPIAARGCDAGLLQADPSAAGVRGLSTPSRSRRAGPQSSPAASSPTPTQALLCADASGGASYREQLRASGKQALLQVREGARSAPKRAEPSPVALADQIAAPPFGAAHAAPAGARTPLTTRGFAAPLGGSPFATAADQQAPLVFVHPATGAAYAGPQAAPSPFALADVLALTPGSAGAPGVVSFHCPGGYQGCAVGPPAAVQHGGRGVPAEAQGFMVIAMATAPAVGSGMSQGLSGEELAAHLRAAAPDMYED</sequence>
<comment type="caution">
    <text evidence="2">The sequence shown here is derived from an EMBL/GenBank/DDBJ whole genome shotgun (WGS) entry which is preliminary data.</text>
</comment>
<protein>
    <submittedName>
        <fullName evidence="2">Uncharacterized protein</fullName>
    </submittedName>
</protein>
<dbReference type="EMBL" id="CAUYUJ010016489">
    <property type="protein sequence ID" value="CAK0865812.1"/>
    <property type="molecule type" value="Genomic_DNA"/>
</dbReference>
<feature type="compositionally biased region" description="Low complexity" evidence="1">
    <location>
        <begin position="333"/>
        <end position="348"/>
    </location>
</feature>
<name>A0ABN9UZS9_9DINO</name>
<evidence type="ECO:0000313" key="3">
    <source>
        <dbReference type="Proteomes" id="UP001189429"/>
    </source>
</evidence>
<evidence type="ECO:0000313" key="2">
    <source>
        <dbReference type="EMBL" id="CAK0865812.1"/>
    </source>
</evidence>
<proteinExistence type="predicted"/>
<organism evidence="2 3">
    <name type="scientific">Prorocentrum cordatum</name>
    <dbReference type="NCBI Taxonomy" id="2364126"/>
    <lineage>
        <taxon>Eukaryota</taxon>
        <taxon>Sar</taxon>
        <taxon>Alveolata</taxon>
        <taxon>Dinophyceae</taxon>
        <taxon>Prorocentrales</taxon>
        <taxon>Prorocentraceae</taxon>
        <taxon>Prorocentrum</taxon>
    </lineage>
</organism>
<gene>
    <name evidence="2" type="ORF">PCOR1329_LOCUS53241</name>
</gene>
<dbReference type="Proteomes" id="UP001189429">
    <property type="component" value="Unassembled WGS sequence"/>
</dbReference>
<feature type="region of interest" description="Disordered" evidence="1">
    <location>
        <begin position="318"/>
        <end position="348"/>
    </location>
</feature>
<reference evidence="2" key="1">
    <citation type="submission" date="2023-10" db="EMBL/GenBank/DDBJ databases">
        <authorList>
            <person name="Chen Y."/>
            <person name="Shah S."/>
            <person name="Dougan E. K."/>
            <person name="Thang M."/>
            <person name="Chan C."/>
        </authorList>
    </citation>
    <scope>NUCLEOTIDE SEQUENCE [LARGE SCALE GENOMIC DNA]</scope>
</reference>
<accession>A0ABN9UZS9</accession>